<sequence>MPLDSSIPSHLRCPRTRTRRVSDSWNPPVPMYSARGEESVQNLVMAYLGVQSKGDEMKGRACAAFQNILQSFKQPDGPGRHDLVQFVDAEGYLNLIAVAYWIDPTTYDKWNESPAISHWWASEDRLKEGVGYFREVLRPRMEQFETIFTHEHGPLEGVSILLGGMSEPIIEHGYWGSMRDRLPLSQTDTLDPSGTLTLKEGTPALGGRVIVGGHQNVALIRSGEDWSLTEGEERRTWFEDIEPVLHEGMNYLRDDGLESGCYCNRYLHHMDENGNLLEKGFGYSLWRSITNLEQWAESHHTHLQIFVTFNRLAKKFKNLTLYHEVSVFDAANQYYEYINCHPKTGLLRAV</sequence>
<dbReference type="InterPro" id="IPR025702">
    <property type="entry name" value="OXD"/>
</dbReference>
<gene>
    <name evidence="7" type="ORF">SAMN04488557_1317</name>
</gene>
<keyword evidence="2" id="KW-0349">Heme</keyword>
<proteinExistence type="inferred from homology"/>
<keyword evidence="5" id="KW-0456">Lyase</keyword>
<dbReference type="GO" id="GO:0016829">
    <property type="term" value="F:lyase activity"/>
    <property type="evidence" value="ECO:0007669"/>
    <property type="project" value="UniProtKB-KW"/>
</dbReference>
<evidence type="ECO:0000256" key="2">
    <source>
        <dbReference type="ARBA" id="ARBA00022617"/>
    </source>
</evidence>
<dbReference type="RefSeq" id="WP_092866469.1">
    <property type="nucleotide sequence ID" value="NZ_FPCH01000001.1"/>
</dbReference>
<evidence type="ECO:0000256" key="3">
    <source>
        <dbReference type="ARBA" id="ARBA00022723"/>
    </source>
</evidence>
<evidence type="ECO:0000313" key="8">
    <source>
        <dbReference type="Proteomes" id="UP000199423"/>
    </source>
</evidence>
<evidence type="ECO:0000256" key="6">
    <source>
        <dbReference type="ARBA" id="ARBA00034312"/>
    </source>
</evidence>
<evidence type="ECO:0000313" key="7">
    <source>
        <dbReference type="EMBL" id="SFV29719.1"/>
    </source>
</evidence>
<comment type="similarity">
    <text evidence="6">Belongs to the heme-containing dehydratase family.</text>
</comment>
<evidence type="ECO:0000256" key="4">
    <source>
        <dbReference type="ARBA" id="ARBA00023004"/>
    </source>
</evidence>
<dbReference type="Proteomes" id="UP000199423">
    <property type="component" value="Unassembled WGS sequence"/>
</dbReference>
<dbReference type="OrthoDB" id="3807625at2"/>
<name>A0A1I7N4Y0_9HYPH</name>
<evidence type="ECO:0000256" key="5">
    <source>
        <dbReference type="ARBA" id="ARBA00023239"/>
    </source>
</evidence>
<dbReference type="AlphaFoldDB" id="A0A1I7N4Y0"/>
<protein>
    <submittedName>
        <fullName evidence="7">Aldoxime dehydratase</fullName>
    </submittedName>
</protein>
<keyword evidence="3" id="KW-0479">Metal-binding</keyword>
<evidence type="ECO:0000256" key="1">
    <source>
        <dbReference type="ARBA" id="ARBA00001970"/>
    </source>
</evidence>
<dbReference type="STRING" id="51670.SAMN04488557_1317"/>
<comment type="cofactor">
    <cofactor evidence="1">
        <name>heme b</name>
        <dbReference type="ChEBI" id="CHEBI:60344"/>
    </cofactor>
</comment>
<accession>A0A1I7N4Y0</accession>
<keyword evidence="4" id="KW-0408">Iron</keyword>
<keyword evidence="8" id="KW-1185">Reference proteome</keyword>
<organism evidence="7 8">
    <name type="scientific">Hyphomicrobium facile</name>
    <dbReference type="NCBI Taxonomy" id="51670"/>
    <lineage>
        <taxon>Bacteria</taxon>
        <taxon>Pseudomonadati</taxon>
        <taxon>Pseudomonadota</taxon>
        <taxon>Alphaproteobacteria</taxon>
        <taxon>Hyphomicrobiales</taxon>
        <taxon>Hyphomicrobiaceae</taxon>
        <taxon>Hyphomicrobium</taxon>
    </lineage>
</organism>
<dbReference type="EMBL" id="FPCH01000001">
    <property type="protein sequence ID" value="SFV29719.1"/>
    <property type="molecule type" value="Genomic_DNA"/>
</dbReference>
<reference evidence="8" key="1">
    <citation type="submission" date="2016-10" db="EMBL/GenBank/DDBJ databases">
        <authorList>
            <person name="Varghese N."/>
            <person name="Submissions S."/>
        </authorList>
    </citation>
    <scope>NUCLEOTIDE SEQUENCE [LARGE SCALE GENOMIC DNA]</scope>
    <source>
        <strain evidence="8">DSM 1565</strain>
    </source>
</reference>
<dbReference type="GO" id="GO:0046872">
    <property type="term" value="F:metal ion binding"/>
    <property type="evidence" value="ECO:0007669"/>
    <property type="project" value="UniProtKB-KW"/>
</dbReference>
<dbReference type="Pfam" id="PF13816">
    <property type="entry name" value="Dehydratase_hem"/>
    <property type="match status" value="1"/>
</dbReference>